<dbReference type="EMBL" id="CM042049">
    <property type="protein sequence ID" value="KAI3745961.1"/>
    <property type="molecule type" value="Genomic_DNA"/>
</dbReference>
<gene>
    <name evidence="1" type="ORF">L6452_08376</name>
</gene>
<evidence type="ECO:0000313" key="2">
    <source>
        <dbReference type="Proteomes" id="UP001055879"/>
    </source>
</evidence>
<proteinExistence type="predicted"/>
<reference evidence="2" key="1">
    <citation type="journal article" date="2022" name="Mol. Ecol. Resour.">
        <title>The genomes of chicory, endive, great burdock and yacon provide insights into Asteraceae palaeo-polyploidization history and plant inulin production.</title>
        <authorList>
            <person name="Fan W."/>
            <person name="Wang S."/>
            <person name="Wang H."/>
            <person name="Wang A."/>
            <person name="Jiang F."/>
            <person name="Liu H."/>
            <person name="Zhao H."/>
            <person name="Xu D."/>
            <person name="Zhang Y."/>
        </authorList>
    </citation>
    <scope>NUCLEOTIDE SEQUENCE [LARGE SCALE GENOMIC DNA]</scope>
    <source>
        <strain evidence="2">cv. Niubang</strain>
    </source>
</reference>
<comment type="caution">
    <text evidence="1">The sequence shown here is derived from an EMBL/GenBank/DDBJ whole genome shotgun (WGS) entry which is preliminary data.</text>
</comment>
<sequence>MASSTSSSVPTLKGGCKYDVFLSFRGEDTRYKFVDFLYDALSRSKMLVFKDDEKLREGTEIRPELLEAIKGSTCAVVVLSKNYANSSWCLAELAKIMECRKHMGQLVIPVFYHVDPSDARGQKRDFDTAFKQLEQKILGTPSTFYKKFFIWLRTILIGNPGSPPEEKFEEEMDKVNEWRKALTAVSNLSGQHMTETGKVGESAIINKIVRSILDHIQPPVNMEKNLIGIKSHMNELESLLDLKATEKVRIVGIWGMGGIGKTTIARALFTRISCKFHGSSFLNDVRENGSNKRNICALQERILKDITDHEYQIRDPEEGAELIKIRFSKQKVLLVFDDVNDVDQLEFLPARHEWFSAGSRIIITTRDMHVLSPSCTDANSSYTDAIYKPPTLPKGQAIELFSRHAFQAKTPPKGYEELSDRAICYTGGLPLALKVLGSHFHGEQASVWDSALNRLAKRPEKKIYETLKISFDGLCDYDKEIFLDIACFFKGDDKESVTRKLDSFGLLAVMGINVLTKRSLITVSSGHIHMHDVLQEMGWEIVRESYPNSRLWQHEEIRGFKINKNPEAVKGIVQTWRYDEVGPSDAKVGFSADVFETMKNIRLLDIHGDFTSCKPTTLPNELRWLRWNEYRFSSLPEAGMDNLVGLEMHGGKVEHLWRGYKFMPYLKFIHLEHLDCIESSPDVSGAPIVERLTLSYCINLVEVHESLGTLRKLAYLNMSGCWNLKRLLSIIDMPLLETIDLSECFSLENFPEVSSGMEKLSNIYLNGCSNLKIIPRSICKLKSLKSLHLQDCDQLPEDMGSMKTLEELQLGFRDHIMAFQRRQPESINFHTLTKLCYLRKLDLCWRPIEDADFFNNLDGFSSLEELHLTGNWKLVQLPASISRLSRFKHLELNRCRKLQNIQGLPSGLQVLKASDCIALEKIEDLTKEYVWLHKIWLHGCDRLLENQENERYLDNMLQQSFLKKCAALDHVLSIAIPGNKIPSWFEEQRHGNQIALKLPPKCHTDIMGFVVCGVFQVKWPRTIGTTEIHFGVEINRMLICESKVDYCNESAATENESVWIAYIPFGFSQQQTYDGFKREDWSLSVTGNLIITSEFIDKNVVRCGAHIMYKEDVESVQQLCIPDYRPNSNIIRSFDDSFIYREKHV</sequence>
<keyword evidence="2" id="KW-1185">Reference proteome</keyword>
<protein>
    <submittedName>
        <fullName evidence="1">Uncharacterized protein</fullName>
    </submittedName>
</protein>
<reference evidence="1 2" key="2">
    <citation type="journal article" date="2022" name="Mol. Ecol. Resour.">
        <title>The genomes of chicory, endive, great burdock and yacon provide insights into Asteraceae paleo-polyploidization history and plant inulin production.</title>
        <authorList>
            <person name="Fan W."/>
            <person name="Wang S."/>
            <person name="Wang H."/>
            <person name="Wang A."/>
            <person name="Jiang F."/>
            <person name="Liu H."/>
            <person name="Zhao H."/>
            <person name="Xu D."/>
            <person name="Zhang Y."/>
        </authorList>
    </citation>
    <scope>NUCLEOTIDE SEQUENCE [LARGE SCALE GENOMIC DNA]</scope>
    <source>
        <strain evidence="2">cv. Niubang</strain>
    </source>
</reference>
<organism evidence="1 2">
    <name type="scientific">Arctium lappa</name>
    <name type="common">Greater burdock</name>
    <name type="synonym">Lappa major</name>
    <dbReference type="NCBI Taxonomy" id="4217"/>
    <lineage>
        <taxon>Eukaryota</taxon>
        <taxon>Viridiplantae</taxon>
        <taxon>Streptophyta</taxon>
        <taxon>Embryophyta</taxon>
        <taxon>Tracheophyta</taxon>
        <taxon>Spermatophyta</taxon>
        <taxon>Magnoliopsida</taxon>
        <taxon>eudicotyledons</taxon>
        <taxon>Gunneridae</taxon>
        <taxon>Pentapetalae</taxon>
        <taxon>asterids</taxon>
        <taxon>campanulids</taxon>
        <taxon>Asterales</taxon>
        <taxon>Asteraceae</taxon>
        <taxon>Carduoideae</taxon>
        <taxon>Cardueae</taxon>
        <taxon>Arctiinae</taxon>
        <taxon>Arctium</taxon>
    </lineage>
</organism>
<accession>A0ACB9DI82</accession>
<evidence type="ECO:0000313" key="1">
    <source>
        <dbReference type="EMBL" id="KAI3745961.1"/>
    </source>
</evidence>
<dbReference type="Proteomes" id="UP001055879">
    <property type="component" value="Linkage Group LG03"/>
</dbReference>
<name>A0ACB9DI82_ARCLA</name>